<sequence>MAARFLQHADRGLELELVQEYPYESFGHTALTPEPGIDVPEGLGSTAYPPPTTDYSSPRRMTGEPGIDIWEQRDVDEDLDSIFLSKDFVASDAVRSPRKSREDPRRLKPESVSGKGDVSIDWREVAEALKAYASEQTDTPDLPPEAQAIWQNLLQSIGSTAGDSEDRL</sequence>
<reference evidence="1" key="1">
    <citation type="submission" date="2023-04" db="EMBL/GenBank/DDBJ databases">
        <title>Draft Genome sequencing of Naganishia species isolated from polar environments using Oxford Nanopore Technology.</title>
        <authorList>
            <person name="Leo P."/>
            <person name="Venkateswaran K."/>
        </authorList>
    </citation>
    <scope>NUCLEOTIDE SEQUENCE</scope>
    <source>
        <strain evidence="1">MNA-CCFEE 5261</strain>
    </source>
</reference>
<evidence type="ECO:0000313" key="2">
    <source>
        <dbReference type="Proteomes" id="UP001241377"/>
    </source>
</evidence>
<accession>A0ACC2VDH8</accession>
<protein>
    <submittedName>
        <fullName evidence="1">Uncharacterized protein</fullName>
    </submittedName>
</protein>
<comment type="caution">
    <text evidence="1">The sequence shown here is derived from an EMBL/GenBank/DDBJ whole genome shotgun (WGS) entry which is preliminary data.</text>
</comment>
<dbReference type="Proteomes" id="UP001241377">
    <property type="component" value="Unassembled WGS sequence"/>
</dbReference>
<keyword evidence="2" id="KW-1185">Reference proteome</keyword>
<organism evidence="1 2">
    <name type="scientific">Naganishia cerealis</name>
    <dbReference type="NCBI Taxonomy" id="610337"/>
    <lineage>
        <taxon>Eukaryota</taxon>
        <taxon>Fungi</taxon>
        <taxon>Dikarya</taxon>
        <taxon>Basidiomycota</taxon>
        <taxon>Agaricomycotina</taxon>
        <taxon>Tremellomycetes</taxon>
        <taxon>Filobasidiales</taxon>
        <taxon>Filobasidiaceae</taxon>
        <taxon>Naganishia</taxon>
    </lineage>
</organism>
<name>A0ACC2VDH8_9TREE</name>
<gene>
    <name evidence="1" type="ORF">QFC19_006803</name>
</gene>
<evidence type="ECO:0000313" key="1">
    <source>
        <dbReference type="EMBL" id="KAJ9097433.1"/>
    </source>
</evidence>
<proteinExistence type="predicted"/>
<dbReference type="EMBL" id="JASBWR010000086">
    <property type="protein sequence ID" value="KAJ9097433.1"/>
    <property type="molecule type" value="Genomic_DNA"/>
</dbReference>